<accession>A0AA86N1V7</accession>
<evidence type="ECO:0000313" key="1">
    <source>
        <dbReference type="EMBL" id="CAI4033129.1"/>
    </source>
</evidence>
<evidence type="ECO:0008006" key="3">
    <source>
        <dbReference type="Google" id="ProtNLM"/>
    </source>
</evidence>
<dbReference type="RefSeq" id="WP_289270079.1">
    <property type="nucleotide sequence ID" value="NZ_OX365700.1"/>
</dbReference>
<dbReference type="KEGG" id="nti:DNFV4_03562"/>
<proteinExistence type="predicted"/>
<dbReference type="EMBL" id="OX365700">
    <property type="protein sequence ID" value="CAI4033129.1"/>
    <property type="molecule type" value="Genomic_DNA"/>
</dbReference>
<dbReference type="InterPro" id="IPR038765">
    <property type="entry name" value="Papain-like_cys_pep_sf"/>
</dbReference>
<evidence type="ECO:0000313" key="2">
    <source>
        <dbReference type="Proteomes" id="UP001179121"/>
    </source>
</evidence>
<name>A0AA86N1V7_9BACT</name>
<protein>
    <recommendedName>
        <fullName evidence="3">NlpC/P60 domain-containing protein</fullName>
    </recommendedName>
</protein>
<reference evidence="1" key="1">
    <citation type="submission" date="2022-10" db="EMBL/GenBank/DDBJ databases">
        <authorList>
            <person name="Koch H."/>
        </authorList>
    </citation>
    <scope>NUCLEOTIDE SEQUENCE</scope>
    <source>
        <strain evidence="1">DNF</strain>
    </source>
</reference>
<keyword evidence="2" id="KW-1185">Reference proteome</keyword>
<dbReference type="Proteomes" id="UP001179121">
    <property type="component" value="Chromosome"/>
</dbReference>
<dbReference type="SUPFAM" id="SSF54001">
    <property type="entry name" value="Cysteine proteinases"/>
    <property type="match status" value="1"/>
</dbReference>
<gene>
    <name evidence="1" type="ORF">DNFV4_03562</name>
</gene>
<dbReference type="Gene3D" id="3.90.1720.10">
    <property type="entry name" value="endopeptidase domain like (from Nostoc punctiforme)"/>
    <property type="match status" value="1"/>
</dbReference>
<sequence length="223" mass="24557">MTRVGWHLGSALLILAVGCAGPSGDRSGHLPVQARVCCKAGDTVARQQAVARTAASLVGVRTVEVNGRRIAYDCAGVTRAIYLRHGIDLYENTDESQQANGVRLIYQHVRRHGRIHHGPVVRPGDLVFFDNTWDYNGDGAVNDPLTHVGVVERVEADGTVLFISRVAGAVERYRMNLAYPHVHRTADGRILNDYLRRKKWRDQDGTPYLTGELFAAFGTRVGS</sequence>
<dbReference type="PROSITE" id="PS51257">
    <property type="entry name" value="PROKAR_LIPOPROTEIN"/>
    <property type="match status" value="1"/>
</dbReference>
<organism evidence="1 2">
    <name type="scientific">Nitrospira tepida</name>
    <dbReference type="NCBI Taxonomy" id="2973512"/>
    <lineage>
        <taxon>Bacteria</taxon>
        <taxon>Pseudomonadati</taxon>
        <taxon>Nitrospirota</taxon>
        <taxon>Nitrospiria</taxon>
        <taxon>Nitrospirales</taxon>
        <taxon>Nitrospiraceae</taxon>
        <taxon>Nitrospira</taxon>
    </lineage>
</organism>
<dbReference type="AlphaFoldDB" id="A0AA86N1V7"/>